<evidence type="ECO:0000256" key="2">
    <source>
        <dbReference type="SAM" id="SignalP"/>
    </source>
</evidence>
<proteinExistence type="predicted"/>
<dbReference type="InterPro" id="IPR036728">
    <property type="entry name" value="PBP_GOBP_sf"/>
</dbReference>
<dbReference type="InterPro" id="IPR006170">
    <property type="entry name" value="PBP/GOBP"/>
</dbReference>
<dbReference type="Proteomes" id="UP000053268">
    <property type="component" value="Unassembled WGS sequence"/>
</dbReference>
<dbReference type="Pfam" id="PF01395">
    <property type="entry name" value="PBP_GOBP"/>
    <property type="match status" value="2"/>
</dbReference>
<keyword evidence="1 2" id="KW-0732">Signal</keyword>
<reference evidence="3 4" key="1">
    <citation type="journal article" date="2015" name="Nat. Commun.">
        <title>Outbred genome sequencing and CRISPR/Cas9 gene editing in butterflies.</title>
        <authorList>
            <person name="Li X."/>
            <person name="Fan D."/>
            <person name="Zhang W."/>
            <person name="Liu G."/>
            <person name="Zhang L."/>
            <person name="Zhao L."/>
            <person name="Fang X."/>
            <person name="Chen L."/>
            <person name="Dong Y."/>
            <person name="Chen Y."/>
            <person name="Ding Y."/>
            <person name="Zhao R."/>
            <person name="Feng M."/>
            <person name="Zhu Y."/>
            <person name="Feng Y."/>
            <person name="Jiang X."/>
            <person name="Zhu D."/>
            <person name="Xiang H."/>
            <person name="Feng X."/>
            <person name="Li S."/>
            <person name="Wang J."/>
            <person name="Zhang G."/>
            <person name="Kronforst M.R."/>
            <person name="Wang W."/>
        </authorList>
    </citation>
    <scope>NUCLEOTIDE SEQUENCE [LARGE SCALE GENOMIC DNA]</scope>
    <source>
        <strain evidence="3">Ya'a_city_454_Px</strain>
        <tissue evidence="3">Whole body</tissue>
    </source>
</reference>
<dbReference type="AlphaFoldDB" id="A0A194PNB1"/>
<gene>
    <name evidence="3" type="ORF">RR46_13826</name>
</gene>
<dbReference type="GO" id="GO:0005615">
    <property type="term" value="C:extracellular space"/>
    <property type="evidence" value="ECO:0007669"/>
    <property type="project" value="TreeGrafter"/>
</dbReference>
<feature type="chain" id="PRO_5008263473" evidence="2">
    <location>
        <begin position="23"/>
        <end position="274"/>
    </location>
</feature>
<evidence type="ECO:0000256" key="1">
    <source>
        <dbReference type="ARBA" id="ARBA00022729"/>
    </source>
</evidence>
<dbReference type="Gene3D" id="1.10.238.20">
    <property type="entry name" value="Pheromone/general odorant binding protein domain"/>
    <property type="match status" value="2"/>
</dbReference>
<dbReference type="SUPFAM" id="SSF47565">
    <property type="entry name" value="Insect pheromone/odorant-binding proteins"/>
    <property type="match status" value="2"/>
</dbReference>
<evidence type="ECO:0000313" key="4">
    <source>
        <dbReference type="Proteomes" id="UP000053268"/>
    </source>
</evidence>
<evidence type="ECO:0000313" key="3">
    <source>
        <dbReference type="EMBL" id="KPI92605.1"/>
    </source>
</evidence>
<dbReference type="CDD" id="cd23992">
    <property type="entry name" value="PBP_GOBP"/>
    <property type="match status" value="2"/>
</dbReference>
<dbReference type="SMR" id="A0A194PNB1"/>
<dbReference type="STRING" id="66420.A0A194PNB1"/>
<protein>
    <submittedName>
        <fullName evidence="3">Pheromone-binding protein-related protein 2</fullName>
    </submittedName>
</protein>
<dbReference type="EMBL" id="KQ459604">
    <property type="protein sequence ID" value="KPI92605.1"/>
    <property type="molecule type" value="Genomic_DNA"/>
</dbReference>
<name>A0A194PNB1_PAPXU</name>
<accession>A0A194PNB1</accession>
<feature type="signal peptide" evidence="2">
    <location>
        <begin position="1"/>
        <end position="22"/>
    </location>
</feature>
<keyword evidence="4" id="KW-1185">Reference proteome</keyword>
<organism evidence="3 4">
    <name type="scientific">Papilio xuthus</name>
    <name type="common">Asian swallowtail butterfly</name>
    <dbReference type="NCBI Taxonomy" id="66420"/>
    <lineage>
        <taxon>Eukaryota</taxon>
        <taxon>Metazoa</taxon>
        <taxon>Ecdysozoa</taxon>
        <taxon>Arthropoda</taxon>
        <taxon>Hexapoda</taxon>
        <taxon>Insecta</taxon>
        <taxon>Pterygota</taxon>
        <taxon>Neoptera</taxon>
        <taxon>Endopterygota</taxon>
        <taxon>Lepidoptera</taxon>
        <taxon>Glossata</taxon>
        <taxon>Ditrysia</taxon>
        <taxon>Papilionoidea</taxon>
        <taxon>Papilionidae</taxon>
        <taxon>Papilioninae</taxon>
        <taxon>Papilio</taxon>
    </lineage>
</organism>
<dbReference type="SMART" id="SM00708">
    <property type="entry name" value="PhBP"/>
    <property type="match status" value="2"/>
</dbReference>
<sequence>MSKLYCVFLFLGLAVSLRHVRALSQEDIAAIKTGLRPLIAECGKEFGVDEADIKKAKESGKIESLDPCLFACIGKKMGMINDKGEFDVEKSSETVKKFVTDKDEQKQILEIIEKCSSVNDEAVSDDKGCDRAVLLHKCMEPYKDQGNSLGDLQKSYADLVIECAKEFPITTEDIAQLQNKQLPDKESVKCLFACAYKKAGMMDDEGKMSVEGALEVINKYLADDPDTMKKAIDFTNACSTVNDAEVSDGTKGCDRAALMFRCSIDKADEFDINL</sequence>
<dbReference type="PANTHER" id="PTHR11857">
    <property type="entry name" value="ODORANT BINDING PROTEIN-RELATED"/>
    <property type="match status" value="1"/>
</dbReference>
<dbReference type="GO" id="GO:0005549">
    <property type="term" value="F:odorant binding"/>
    <property type="evidence" value="ECO:0007669"/>
    <property type="project" value="InterPro"/>
</dbReference>
<dbReference type="GO" id="GO:0007608">
    <property type="term" value="P:sensory perception of smell"/>
    <property type="evidence" value="ECO:0007669"/>
    <property type="project" value="TreeGrafter"/>
</dbReference>